<protein>
    <submittedName>
        <fullName evidence="1">Uncharacterized protein</fullName>
    </submittedName>
</protein>
<dbReference type="AlphaFoldDB" id="X0WBH6"/>
<comment type="caution">
    <text evidence="1">The sequence shown here is derived from an EMBL/GenBank/DDBJ whole genome shotgun (WGS) entry which is preliminary data.</text>
</comment>
<sequence length="271" mass="30153">APEPFKIKEAYIPIQGVAGGLGGDLIVRVYEDDGFGNPGNIIGGDTVYIPWNQYFQWITVDLSNQNIVVDGAKVWIAGIHADETTFAFCHDDTYTSPRSNRGFEYTGMVAPDRSRETQDVAIRMLVEWVGAEMSMSCETLSPTFCKGKNFYFAVTYNNATQSPVNTRVTLRGYAGWDCDPGSILITMPRNRTIPIGTNTYYYFLKVPGAVSGDLSASLEFDYQGTHFCCMNTTAIQCQSWTSGLNSEWEWGEVSEQQVEISCEAMTPTFCR</sequence>
<gene>
    <name evidence="1" type="ORF">S01H1_35221</name>
</gene>
<dbReference type="EMBL" id="BARS01021997">
    <property type="protein sequence ID" value="GAG10016.1"/>
    <property type="molecule type" value="Genomic_DNA"/>
</dbReference>
<feature type="non-terminal residue" evidence="1">
    <location>
        <position position="1"/>
    </location>
</feature>
<reference evidence="1" key="1">
    <citation type="journal article" date="2014" name="Front. Microbiol.">
        <title>High frequency of phylogenetically diverse reductive dehalogenase-homologous genes in deep subseafloor sedimentary metagenomes.</title>
        <authorList>
            <person name="Kawai M."/>
            <person name="Futagami T."/>
            <person name="Toyoda A."/>
            <person name="Takaki Y."/>
            <person name="Nishi S."/>
            <person name="Hori S."/>
            <person name="Arai W."/>
            <person name="Tsubouchi T."/>
            <person name="Morono Y."/>
            <person name="Uchiyama I."/>
            <person name="Ito T."/>
            <person name="Fujiyama A."/>
            <person name="Inagaki F."/>
            <person name="Takami H."/>
        </authorList>
    </citation>
    <scope>NUCLEOTIDE SEQUENCE</scope>
    <source>
        <strain evidence="1">Expedition CK06-06</strain>
    </source>
</reference>
<accession>X0WBH6</accession>
<feature type="non-terminal residue" evidence="1">
    <location>
        <position position="271"/>
    </location>
</feature>
<evidence type="ECO:0000313" key="1">
    <source>
        <dbReference type="EMBL" id="GAG10016.1"/>
    </source>
</evidence>
<name>X0WBH6_9ZZZZ</name>
<proteinExistence type="predicted"/>
<organism evidence="1">
    <name type="scientific">marine sediment metagenome</name>
    <dbReference type="NCBI Taxonomy" id="412755"/>
    <lineage>
        <taxon>unclassified sequences</taxon>
        <taxon>metagenomes</taxon>
        <taxon>ecological metagenomes</taxon>
    </lineage>
</organism>